<protein>
    <submittedName>
        <fullName evidence="1">Uncharacterized protein</fullName>
    </submittedName>
</protein>
<proteinExistence type="predicted"/>
<feature type="non-terminal residue" evidence="1">
    <location>
        <position position="1"/>
    </location>
</feature>
<dbReference type="EMBL" id="BLSA01000997">
    <property type="protein sequence ID" value="GFP34166.1"/>
    <property type="molecule type" value="Genomic_DNA"/>
</dbReference>
<gene>
    <name evidence="1" type="ORF">HKBW3S42_02506</name>
</gene>
<dbReference type="AlphaFoldDB" id="A0A6V8PT45"/>
<evidence type="ECO:0000313" key="2">
    <source>
        <dbReference type="Proteomes" id="UP000568877"/>
    </source>
</evidence>
<accession>A0A6V8PT45</accession>
<dbReference type="Proteomes" id="UP000568877">
    <property type="component" value="Unassembled WGS sequence"/>
</dbReference>
<name>A0A6V8PT45_9ACTN</name>
<reference evidence="1 2" key="1">
    <citation type="journal article" date="2020" name="Front. Microbiol.">
        <title>Single-cell genomics of novel Actinobacteria with the Wood-Ljungdahl pathway discovered in a serpentinizing system.</title>
        <authorList>
            <person name="Merino N."/>
            <person name="Kawai M."/>
            <person name="Boyd E.S."/>
            <person name="Colman D.R."/>
            <person name="McGlynn S.E."/>
            <person name="Nealson K.H."/>
            <person name="Kurokawa K."/>
            <person name="Hongoh Y."/>
        </authorList>
    </citation>
    <scope>NUCLEOTIDE SEQUENCE [LARGE SCALE GENOMIC DNA]</scope>
    <source>
        <strain evidence="1 2">S42</strain>
    </source>
</reference>
<organism evidence="1 2">
    <name type="scientific">Candidatus Hakubella thermalkaliphila</name>
    <dbReference type="NCBI Taxonomy" id="2754717"/>
    <lineage>
        <taxon>Bacteria</taxon>
        <taxon>Bacillati</taxon>
        <taxon>Actinomycetota</taxon>
        <taxon>Actinomycetota incertae sedis</taxon>
        <taxon>Candidatus Hakubellales</taxon>
        <taxon>Candidatus Hakubellaceae</taxon>
        <taxon>Candidatus Hakubella</taxon>
    </lineage>
</organism>
<sequence>DSLEAASIYQRQETTARINITTIKGVTVVGDGNVVNADFTDLYRVLNDMKHAVLTDSHLSEDTKLGAVSDIDSLQSQLQKPKPDKGLIKTLWSGIEKVVTGANFAELMAKAARLISPLLS</sequence>
<evidence type="ECO:0000313" key="1">
    <source>
        <dbReference type="EMBL" id="GFP34166.1"/>
    </source>
</evidence>
<comment type="caution">
    <text evidence="1">The sequence shown here is derived from an EMBL/GenBank/DDBJ whole genome shotgun (WGS) entry which is preliminary data.</text>
</comment>